<accession>A0A7C4LM38</accession>
<dbReference type="SUPFAM" id="SSF50998">
    <property type="entry name" value="Quinoprotein alcohol dehydrogenase-like"/>
    <property type="match status" value="2"/>
</dbReference>
<dbReference type="PANTHER" id="PTHR34512">
    <property type="entry name" value="CELL SURFACE PROTEIN"/>
    <property type="match status" value="1"/>
</dbReference>
<evidence type="ECO:0000313" key="2">
    <source>
        <dbReference type="EMBL" id="HGT39976.1"/>
    </source>
</evidence>
<organism evidence="2">
    <name type="scientific">Schlesneria paludicola</name>
    <dbReference type="NCBI Taxonomy" id="360056"/>
    <lineage>
        <taxon>Bacteria</taxon>
        <taxon>Pseudomonadati</taxon>
        <taxon>Planctomycetota</taxon>
        <taxon>Planctomycetia</taxon>
        <taxon>Planctomycetales</taxon>
        <taxon>Planctomycetaceae</taxon>
        <taxon>Schlesneria</taxon>
    </lineage>
</organism>
<dbReference type="EMBL" id="DSVQ01000015">
    <property type="protein sequence ID" value="HGT39976.1"/>
    <property type="molecule type" value="Genomic_DNA"/>
</dbReference>
<proteinExistence type="predicted"/>
<dbReference type="InterPro" id="IPR015943">
    <property type="entry name" value="WD40/YVTN_repeat-like_dom_sf"/>
</dbReference>
<dbReference type="Pfam" id="PF13360">
    <property type="entry name" value="PQQ_2"/>
    <property type="match status" value="2"/>
</dbReference>
<protein>
    <recommendedName>
        <fullName evidence="1">Pyrrolo-quinoline quinone repeat domain-containing protein</fullName>
    </recommendedName>
</protein>
<sequence>MSLGDGERAMRDLPRHPEVGNQRLIRPGAGCLRWTLLLLAGFWPMPVEAQPRDPAEVPELYLLIRSRRCQQAITFAESYVQTGQHQAALEALQWVLDQPHDVLIPTEAGGFRSARGAATDLLRTLPATVRDQYQRVQGALAAGEWGRAGSPQPLATCLDMVRTSFATEAGYTAASVLVSRWLDEGSSDLAAALALRVLEEPAHRRRLTPGFLGRAETACLAAGRTSELERLRGTWLDRAGERRIPVLPFSDQALPGAASSLSHLPTVEAVPLPKPVWQQPLNTYRTSPQWQEALEEGWREWSSDKRDRDWPTAVAWQPLVVGRQLLYRDLQTIRAIDVLTGDTLWRHGTRLGVEQLLSQPSLERSSARRLQWDSWESLFGNSLVGCLSSDGIRVYAIDQAEMLMLASRRQIEAREWDDSAATNALIAVHLRTDREQDRLAWTTARPEPTLPGHAYLGPPALAGGIAYVLAENDRELALAALEAATGTLLWRQPVALADRALLEDRGRHLRAAIPTLARGLALCPTNVGLLVAVDAVTGQLCWYHSCLESPADVRRMTRSPPMPPQRPFATFPPLVFVHHGKVVYLPSQSDVVYCLDVSTGRELWRAPQPDVAYVGGVTSEHVLVVGRRSCQSLALATGKVEWTAPLESVPAGTGVLLSDGFLLPLDSGKVAALELATGRRLGFDYSGDRGPMGHLVATPDLVVAVGGAGIAAYPTASAAARRLQTVVNAPAADPARALDLAAVHLAQGNLLSAVDALHAVIQQAREAPRRIQAERTLCEVYFQLLRDQPQKAEEWYRRLEPLCRTPQERTRRLISLSGWHLQAGRIEAALESGADLAQIAETALYPAPNFPGLKVASPTWLAVLERHAPPPMSLQSRATRTSTVVLPPIAEVVFRHQPLGRLACAQLAREDREAGRFHSAELRWLRNVHQSADEALAGQAARELAQLYDDAGLIARCADHLALLSTRFADVPLDDGRTGLDVVRDWPRESLSLAAWRRRQPIDRPIDFVRVSVEPRVMAAVGDLAVKTDRLPWDEQSEGLYGEFQRRLQPLQADAPYEWLIKTSGGAATLAVFDKSGMCPLRTIPVPVNALWPGKDIPAAVGSSQTFGVAGGIRCVSLLQGATEGLAWSAGLPGWSGRTSVPLCGPATPHGAVFQLRNELLIVDPADGRLLWHRDDLEPNSGLLADPYVGLLIDDNMVFVLGHDRQSYRVFELATGMLLREGRLDHDLRFTRMGVDNLIMHFTDTGAVRRLRVWNAAHDELLLDEPLKDRNLWCQVPYQRDVLWLTPEGRLKAFAASARRIVVDCPLPASELDGVTSLRAFGQGGRYFVNLSRNLPLARTENTHDIVREPLLPMLNMRDELIAVAPGKPAPLWRMVMPQRSMVLWGNTPAPLIVGVSIVKSRYDHQRKWMVVEAIDPATGLRVGYSDQLPEMRLYHADYDGIDGLIRLVGERGDVVLNFSPSAAHGR</sequence>
<dbReference type="Gene3D" id="2.130.10.10">
    <property type="entry name" value="YVTN repeat-like/Quinoprotein amine dehydrogenase"/>
    <property type="match status" value="2"/>
</dbReference>
<gene>
    <name evidence="2" type="ORF">ENS64_12050</name>
</gene>
<comment type="caution">
    <text evidence="2">The sequence shown here is derived from an EMBL/GenBank/DDBJ whole genome shotgun (WGS) entry which is preliminary data.</text>
</comment>
<dbReference type="InterPro" id="IPR002372">
    <property type="entry name" value="PQQ_rpt_dom"/>
</dbReference>
<dbReference type="InterPro" id="IPR011047">
    <property type="entry name" value="Quinoprotein_ADH-like_sf"/>
</dbReference>
<feature type="domain" description="Pyrrolo-quinoline quinone repeat" evidence="1">
    <location>
        <begin position="577"/>
        <end position="747"/>
    </location>
</feature>
<dbReference type="PANTHER" id="PTHR34512:SF30">
    <property type="entry name" value="OUTER MEMBRANE PROTEIN ASSEMBLY FACTOR BAMB"/>
    <property type="match status" value="1"/>
</dbReference>
<dbReference type="InterPro" id="IPR018391">
    <property type="entry name" value="PQQ_b-propeller_rpt"/>
</dbReference>
<reference evidence="2" key="1">
    <citation type="journal article" date="2020" name="mSystems">
        <title>Genome- and Community-Level Interaction Insights into Carbon Utilization and Element Cycling Functions of Hydrothermarchaeota in Hydrothermal Sediment.</title>
        <authorList>
            <person name="Zhou Z."/>
            <person name="Liu Y."/>
            <person name="Xu W."/>
            <person name="Pan J."/>
            <person name="Luo Z.H."/>
            <person name="Li M."/>
        </authorList>
    </citation>
    <scope>NUCLEOTIDE SEQUENCE [LARGE SCALE GENOMIC DNA]</scope>
    <source>
        <strain evidence="2">SpSt-508</strain>
    </source>
</reference>
<evidence type="ECO:0000259" key="1">
    <source>
        <dbReference type="Pfam" id="PF13360"/>
    </source>
</evidence>
<name>A0A7C4LM38_9PLAN</name>
<feature type="domain" description="Pyrrolo-quinoline quinone repeat" evidence="1">
    <location>
        <begin position="432"/>
        <end position="555"/>
    </location>
</feature>
<dbReference type="SMART" id="SM00564">
    <property type="entry name" value="PQQ"/>
    <property type="match status" value="4"/>
</dbReference>